<organism evidence="3 4">
    <name type="scientific">Luteibacter rhizovicinus</name>
    <dbReference type="NCBI Taxonomy" id="242606"/>
    <lineage>
        <taxon>Bacteria</taxon>
        <taxon>Pseudomonadati</taxon>
        <taxon>Pseudomonadota</taxon>
        <taxon>Gammaproteobacteria</taxon>
        <taxon>Lysobacterales</taxon>
        <taxon>Rhodanobacteraceae</taxon>
        <taxon>Luteibacter</taxon>
    </lineage>
</organism>
<reference evidence="3 4" key="1">
    <citation type="submission" date="2019-03" db="EMBL/GenBank/DDBJ databases">
        <title>Above-ground endophytic microbial communities from plants in different locations in the United States.</title>
        <authorList>
            <person name="Frank C."/>
        </authorList>
    </citation>
    <scope>NUCLEOTIDE SEQUENCE [LARGE SCALE GENOMIC DNA]</scope>
    <source>
        <strain evidence="3 4">LP_13_YM</strain>
    </source>
</reference>
<dbReference type="InterPro" id="IPR027372">
    <property type="entry name" value="Phytase-like_dom"/>
</dbReference>
<dbReference type="PANTHER" id="PTHR37957">
    <property type="entry name" value="BLR7070 PROTEIN"/>
    <property type="match status" value="1"/>
</dbReference>
<comment type="caution">
    <text evidence="3">The sequence shown here is derived from an EMBL/GenBank/DDBJ whole genome shotgun (WGS) entry which is preliminary data.</text>
</comment>
<evidence type="ECO:0000313" key="4">
    <source>
        <dbReference type="Proteomes" id="UP000295645"/>
    </source>
</evidence>
<keyword evidence="1" id="KW-0732">Signal</keyword>
<sequence length="506" mass="54306">MRAIATIIVSLALLPALAAGVEFDTPHLSNAKGKVSVELGGQRFVNHGLVGAGRLSAGTVDFMGDTLGSFSSLAIDKASWKRVGDRYEGVMWTLPDRGRNDPGAGLFYDYAARLHRFRVRVRPYTGKPLPADRASQRQVDIVPDGGIELRDFRGTPFTGADPGTGTLVENGITLPSPASGTGAGKVSIDAESLQFTQDGGFYVGDEYSASVFHFDPKGRLTGVIVPPAAVTPRRDGRIDFNSLTPPQTGRRNNQGVEGMSLSPHGTRLFVALQSALLQDSATGDASGRADTRVIVYDVANNPVPAQPIAHYVVQLPTYNDAGKGKPANRTAAQSEIRAINGHQFLMLSRDGNGLGTDNDKPIVYKSVLLVDTDGATNLAGTAYETDTTPVLRAADSIVLKADIVPAHWVELINMLAPAQLGRFGMNVATTPKNQPTTLSEKWEAMDLVSVRDASHPDDYLLFVGNDNDFIARHCVMQGQACDSTFDNDNMILVYRLTLPTMQRSGR</sequence>
<dbReference type="SUPFAM" id="SSF63829">
    <property type="entry name" value="Calcium-dependent phosphotriesterase"/>
    <property type="match status" value="1"/>
</dbReference>
<keyword evidence="4" id="KW-1185">Reference proteome</keyword>
<evidence type="ECO:0000256" key="1">
    <source>
        <dbReference type="SAM" id="SignalP"/>
    </source>
</evidence>
<dbReference type="Proteomes" id="UP000295645">
    <property type="component" value="Unassembled WGS sequence"/>
</dbReference>
<dbReference type="Pfam" id="PF13449">
    <property type="entry name" value="Phytase-like"/>
    <property type="match status" value="1"/>
</dbReference>
<gene>
    <name evidence="3" type="ORF">EC912_102220</name>
</gene>
<dbReference type="PANTHER" id="PTHR37957:SF1">
    <property type="entry name" value="PHYTASE-LIKE DOMAIN-CONTAINING PROTEIN"/>
    <property type="match status" value="1"/>
</dbReference>
<feature type="domain" description="Phytase-like" evidence="2">
    <location>
        <begin position="88"/>
        <end position="469"/>
    </location>
</feature>
<feature type="chain" id="PRO_5020474074" description="Phytase-like domain-containing protein" evidence="1">
    <location>
        <begin position="19"/>
        <end position="506"/>
    </location>
</feature>
<feature type="signal peptide" evidence="1">
    <location>
        <begin position="1"/>
        <end position="18"/>
    </location>
</feature>
<dbReference type="OrthoDB" id="384721at2"/>
<evidence type="ECO:0000259" key="2">
    <source>
        <dbReference type="Pfam" id="PF13449"/>
    </source>
</evidence>
<accession>A0A4R3YSA3</accession>
<dbReference type="AlphaFoldDB" id="A0A4R3YSA3"/>
<name>A0A4R3YSA3_9GAMM</name>
<proteinExistence type="predicted"/>
<protein>
    <recommendedName>
        <fullName evidence="2">Phytase-like domain-containing protein</fullName>
    </recommendedName>
</protein>
<dbReference type="EMBL" id="SMCS01000002">
    <property type="protein sequence ID" value="TCV95875.1"/>
    <property type="molecule type" value="Genomic_DNA"/>
</dbReference>
<evidence type="ECO:0000313" key="3">
    <source>
        <dbReference type="EMBL" id="TCV95875.1"/>
    </source>
</evidence>
<dbReference type="RefSeq" id="WP_132142105.1">
    <property type="nucleotide sequence ID" value="NZ_SMCS01000002.1"/>
</dbReference>